<keyword evidence="1" id="KW-0812">Transmembrane</keyword>
<evidence type="ECO:0000313" key="3">
    <source>
        <dbReference type="Proteomes" id="UP000694257"/>
    </source>
</evidence>
<gene>
    <name evidence="2" type="ORF">KV110_08855</name>
</gene>
<dbReference type="RefSeq" id="WP_218475017.1">
    <property type="nucleotide sequence ID" value="NZ_BAABJN010000001.1"/>
</dbReference>
<feature type="transmembrane region" description="Helical" evidence="1">
    <location>
        <begin position="227"/>
        <end position="249"/>
    </location>
</feature>
<keyword evidence="1" id="KW-1133">Transmembrane helix</keyword>
<protein>
    <submittedName>
        <fullName evidence="2">Uncharacterized protein</fullName>
    </submittedName>
</protein>
<feature type="transmembrane region" description="Helical" evidence="1">
    <location>
        <begin position="43"/>
        <end position="64"/>
    </location>
</feature>
<dbReference type="Proteomes" id="UP000694257">
    <property type="component" value="Chromosome"/>
</dbReference>
<organism evidence="2 3">
    <name type="scientific">Nocardia iowensis</name>
    <dbReference type="NCBI Taxonomy" id="204891"/>
    <lineage>
        <taxon>Bacteria</taxon>
        <taxon>Bacillati</taxon>
        <taxon>Actinomycetota</taxon>
        <taxon>Actinomycetes</taxon>
        <taxon>Mycobacteriales</taxon>
        <taxon>Nocardiaceae</taxon>
        <taxon>Nocardia</taxon>
    </lineage>
</organism>
<reference evidence="2 3" key="1">
    <citation type="submission" date="2021-07" db="EMBL/GenBank/DDBJ databases">
        <title>Whole Genome Sequence of Nocardia Iowensis.</title>
        <authorList>
            <person name="Lamm A."/>
            <person name="Collins-Fairclough A.M."/>
            <person name="Bunk B."/>
            <person name="Sproer C."/>
        </authorList>
    </citation>
    <scope>NUCLEOTIDE SEQUENCE [LARGE SCALE GENOMIC DNA]</scope>
    <source>
        <strain evidence="2 3">NRRL 5646</strain>
    </source>
</reference>
<sequence>MEAFQGAVQNSVSWRIRLRWLRWKAGHIVAHPRDHARAISNSLTIAGLPLMFLLVFSPGHHWFFWDNPHARFSIILTLVVIGGAWFSLRVKLTDPPDKLIETFPSSRYGDTQETDTSEDRIIENEQNRKLLDVLIAEASTFSVHYGTAVLALLADMLAEPKTYVHRSSECVEVGRRVTKRSVQLYMFVARHHLPSEAEQKILIPLAQQEKGRMYERMSIRSQTDDNVVALSYGGGSMAAYVAVLMHLYSTVFDLKETYKDWDHDRQREFVQIVGWIATSAAGLTNAGSRFAKAGSRFALEPGHPDAAAVKRLYKAIATAQYVEKIEHILNGSQLGKHSEVHRSQRSKLARIAKIGITHYVIIVQCLPAEYMNFTYAYSQPTAHLFCNPRNDEGTAFTRRFQKLSKIPNGFLRLSMAGARHSKSYHMDISVQETGSYIQQAHFQIEKEGDAELTERQRKPVLVNPYHPISVNSPYLRPAVNSNTSAHVYGRHLGRLFRDGSGHTITEIEDIPTGES</sequence>
<keyword evidence="3" id="KW-1185">Reference proteome</keyword>
<evidence type="ECO:0000313" key="2">
    <source>
        <dbReference type="EMBL" id="QXN93189.1"/>
    </source>
</evidence>
<accession>A0ABX8RU66</accession>
<evidence type="ECO:0000256" key="1">
    <source>
        <dbReference type="SAM" id="Phobius"/>
    </source>
</evidence>
<dbReference type="EMBL" id="CP078145">
    <property type="protein sequence ID" value="QXN93189.1"/>
    <property type="molecule type" value="Genomic_DNA"/>
</dbReference>
<name>A0ABX8RU66_NOCIO</name>
<keyword evidence="1" id="KW-0472">Membrane</keyword>
<feature type="transmembrane region" description="Helical" evidence="1">
    <location>
        <begin position="70"/>
        <end position="88"/>
    </location>
</feature>
<proteinExistence type="predicted"/>